<dbReference type="PANTHER" id="PTHR45527">
    <property type="entry name" value="NONRIBOSOMAL PEPTIDE SYNTHETASE"/>
    <property type="match status" value="1"/>
</dbReference>
<dbReference type="PROSITE" id="PS00455">
    <property type="entry name" value="AMP_BINDING"/>
    <property type="match status" value="1"/>
</dbReference>
<dbReference type="Pfam" id="PF00501">
    <property type="entry name" value="AMP-binding"/>
    <property type="match status" value="1"/>
</dbReference>
<organism evidence="4 5">
    <name type="scientific">Colwellia psychrerythraea</name>
    <name type="common">Vibrio psychroerythus</name>
    <dbReference type="NCBI Taxonomy" id="28229"/>
    <lineage>
        <taxon>Bacteria</taxon>
        <taxon>Pseudomonadati</taxon>
        <taxon>Pseudomonadota</taxon>
        <taxon>Gammaproteobacteria</taxon>
        <taxon>Alteromonadales</taxon>
        <taxon>Colwelliaceae</taxon>
        <taxon>Colwellia</taxon>
    </lineage>
</organism>
<comment type="cofactor">
    <cofactor evidence="1">
        <name>pantetheine 4'-phosphate</name>
        <dbReference type="ChEBI" id="CHEBI:47942"/>
    </cofactor>
</comment>
<dbReference type="PANTHER" id="PTHR45527:SF14">
    <property type="entry name" value="PLIPASTATIN SYNTHASE SUBUNIT B"/>
    <property type="match status" value="1"/>
</dbReference>
<evidence type="ECO:0000256" key="1">
    <source>
        <dbReference type="ARBA" id="ARBA00001957"/>
    </source>
</evidence>
<dbReference type="GO" id="GO:0043041">
    <property type="term" value="P:amino acid activation for nonribosomal peptide biosynthetic process"/>
    <property type="evidence" value="ECO:0007669"/>
    <property type="project" value="TreeGrafter"/>
</dbReference>
<protein>
    <submittedName>
        <fullName evidence="4">Amino acid adenylation domain protein</fullName>
        <ecNumber evidence="4">5.1.1.11</ecNumber>
    </submittedName>
</protein>
<dbReference type="InterPro" id="IPR045851">
    <property type="entry name" value="AMP-bd_C_sf"/>
</dbReference>
<evidence type="ECO:0000259" key="3">
    <source>
        <dbReference type="PROSITE" id="PS50075"/>
    </source>
</evidence>
<dbReference type="Gene3D" id="1.10.1200.10">
    <property type="entry name" value="ACP-like"/>
    <property type="match status" value="1"/>
</dbReference>
<dbReference type="InterPro" id="IPR000873">
    <property type="entry name" value="AMP-dep_synth/lig_dom"/>
</dbReference>
<evidence type="ECO:0000313" key="4">
    <source>
        <dbReference type="EMBL" id="KGJ86786.1"/>
    </source>
</evidence>
<dbReference type="CDD" id="cd17643">
    <property type="entry name" value="A_NRPS_Cytc1-like"/>
    <property type="match status" value="1"/>
</dbReference>
<dbReference type="EMBL" id="JQEC01000074">
    <property type="protein sequence ID" value="KGJ86786.1"/>
    <property type="molecule type" value="Genomic_DNA"/>
</dbReference>
<dbReference type="FunFam" id="3.40.50.980:FF:000002">
    <property type="entry name" value="Enterobactin synthetase component F"/>
    <property type="match status" value="1"/>
</dbReference>
<keyword evidence="2" id="KW-0596">Phosphopantetheine</keyword>
<dbReference type="FunFam" id="3.40.50.12780:FF:000012">
    <property type="entry name" value="Non-ribosomal peptide synthetase"/>
    <property type="match status" value="1"/>
</dbReference>
<gene>
    <name evidence="4" type="ORF">GAB14E_4613</name>
</gene>
<dbReference type="Gene3D" id="3.40.50.12780">
    <property type="entry name" value="N-terminal domain of ligase-like"/>
    <property type="match status" value="1"/>
</dbReference>
<dbReference type="EC" id="5.1.1.11" evidence="4"/>
<dbReference type="GO" id="GO:0047462">
    <property type="term" value="F:phenylalanine racemase (ATP-hydrolyzing) activity"/>
    <property type="evidence" value="ECO:0007669"/>
    <property type="project" value="UniProtKB-EC"/>
</dbReference>
<dbReference type="AlphaFoldDB" id="A0A099K8U1"/>
<dbReference type="GO" id="GO:0044550">
    <property type="term" value="P:secondary metabolite biosynthetic process"/>
    <property type="evidence" value="ECO:0007669"/>
    <property type="project" value="TreeGrafter"/>
</dbReference>
<dbReference type="RefSeq" id="WP_052094133.1">
    <property type="nucleotide sequence ID" value="NZ_JQEC01000074.1"/>
</dbReference>
<comment type="caution">
    <text evidence="4">The sequence shown here is derived from an EMBL/GenBank/DDBJ whole genome shotgun (WGS) entry which is preliminary data.</text>
</comment>
<keyword evidence="4" id="KW-0413">Isomerase</keyword>
<sequence>MSSIKSSRSISNNVAANSHAICARINQSANAIEQRWQQLLVQLQIQHSAISYVSSKLWIESIADVADSGLAKASVSKEFNRPIYNSDLGVRATLLVYGNGLSDLIVVADKSIFDKAALVAIVNSLVCNGIVLEGNSTLQAQPLSVTDFDFFYAMPGFEAINTGVECVELSNLADINRLLAVLGYVLSVFELDNEKSVSFFQCDNTNRRSFDSKDKYRPLALNVNDQDGLYTLSTNVDVQMGVNSVKDSINELADSKVSILWDCNEAELTHEIMNWYYLPCLGPLTPLTFIITKNAHNTLSLLLMFNKQLFCHKLIKRMLCFLGRIASKAEEETACFLRHSGLLSACEEKIIAELGRNEIRLDKPISINERIFQLAKNQPERVALCYGDNQLTYRELDDKANQIAHALLEKSVVKGDHIGICLSRSFDMVVSMLAILKVGAVYVPIDPTYPLERIAFTCIDGNLKFLISELTEINQVEPARLIASESFFQDCRSYSTAPPAVANLSVDDAAYIIYTSGSTGKPKGVVIPHSNLSHLVNSTTDDFQFNNEDVWTLFHSTAFDFSVWEIWGCLLTGAKLVIVPYWTSRSVNEFINLLRDKKVTVLNQTPSAFVSLIKEEVSNPIGDNLRLVIFGGEALDTKALLPWLDRYPETQCRLINMYGITETTIHVTSENITRHHAVTASSSVGKALSGWDVYVLDDNQKMQPPGVSGEIYVGGVGVAIKYHNKTQLTSERFVENPFHRGIMYKSGDKGIMLEDGNLLHMGRLDDQIKLRGFRIELGEIRNTLLSLEGVTAAAVKFSQSDPTDQASARLDTYVMLERISIDDVIRHAKRYLPDHMQSVSYQQVSEMPLTPNGKLDLKRIDQMVIPVYKAKGISKSTKSRTHFEGDTEKKVNADASREKSIEQKLTEIWQEVLTQPVSAHDNFFDLGGNSLYAIRISTAMEKIGLSSIHLRDIYIHQTIHNLINCSNVITNRVVETITE</sequence>
<dbReference type="FunFam" id="3.40.50.980:FF:000001">
    <property type="entry name" value="Non-ribosomal peptide synthetase"/>
    <property type="match status" value="1"/>
</dbReference>
<reference evidence="4 5" key="1">
    <citation type="submission" date="2014-08" db="EMBL/GenBank/DDBJ databases">
        <title>Genomic and Phenotypic Diversity of Colwellia psychrerythraea strains from Disparate Marine Basins.</title>
        <authorList>
            <person name="Techtmann S.M."/>
            <person name="Stelling S.C."/>
            <person name="Utturkar S.M."/>
            <person name="Alshibli N."/>
            <person name="Harris A."/>
            <person name="Brown S.D."/>
            <person name="Hazen T.C."/>
        </authorList>
    </citation>
    <scope>NUCLEOTIDE SEQUENCE [LARGE SCALE GENOMIC DNA]</scope>
    <source>
        <strain evidence="4 5">GAB14E</strain>
    </source>
</reference>
<dbReference type="Pfam" id="PF00550">
    <property type="entry name" value="PP-binding"/>
    <property type="match status" value="1"/>
</dbReference>
<dbReference type="InterPro" id="IPR009081">
    <property type="entry name" value="PP-bd_ACP"/>
</dbReference>
<evidence type="ECO:0000313" key="5">
    <source>
        <dbReference type="Proteomes" id="UP000029868"/>
    </source>
</evidence>
<dbReference type="InterPro" id="IPR036736">
    <property type="entry name" value="ACP-like_sf"/>
</dbReference>
<dbReference type="PATRIC" id="fig|28229.3.peg.4594"/>
<dbReference type="SUPFAM" id="SSF47336">
    <property type="entry name" value="ACP-like"/>
    <property type="match status" value="1"/>
</dbReference>
<dbReference type="InterPro" id="IPR042099">
    <property type="entry name" value="ANL_N_sf"/>
</dbReference>
<dbReference type="GO" id="GO:0005829">
    <property type="term" value="C:cytosol"/>
    <property type="evidence" value="ECO:0007669"/>
    <property type="project" value="TreeGrafter"/>
</dbReference>
<dbReference type="Gene3D" id="3.30.300.30">
    <property type="match status" value="1"/>
</dbReference>
<dbReference type="InterPro" id="IPR020459">
    <property type="entry name" value="AMP-binding"/>
</dbReference>
<feature type="domain" description="Carrier" evidence="3">
    <location>
        <begin position="896"/>
        <end position="970"/>
    </location>
</feature>
<name>A0A099K8U1_COLPS</name>
<evidence type="ECO:0000256" key="2">
    <source>
        <dbReference type="ARBA" id="ARBA00022450"/>
    </source>
</evidence>
<dbReference type="PRINTS" id="PR00154">
    <property type="entry name" value="AMPBINDING"/>
</dbReference>
<dbReference type="NCBIfam" id="TIGR01733">
    <property type="entry name" value="AA-adenyl-dom"/>
    <property type="match status" value="1"/>
</dbReference>
<dbReference type="Proteomes" id="UP000029868">
    <property type="component" value="Unassembled WGS sequence"/>
</dbReference>
<dbReference type="InterPro" id="IPR010071">
    <property type="entry name" value="AA_adenyl_dom"/>
</dbReference>
<accession>A0A099K8U1</accession>
<dbReference type="PROSITE" id="PS50075">
    <property type="entry name" value="CARRIER"/>
    <property type="match status" value="1"/>
</dbReference>
<dbReference type="GO" id="GO:0031177">
    <property type="term" value="F:phosphopantetheine binding"/>
    <property type="evidence" value="ECO:0007669"/>
    <property type="project" value="TreeGrafter"/>
</dbReference>
<dbReference type="InterPro" id="IPR020845">
    <property type="entry name" value="AMP-binding_CS"/>
</dbReference>
<dbReference type="SUPFAM" id="SSF56801">
    <property type="entry name" value="Acetyl-CoA synthetase-like"/>
    <property type="match status" value="1"/>
</dbReference>
<proteinExistence type="predicted"/>
<dbReference type="OrthoDB" id="9803968at2"/>